<evidence type="ECO:0000256" key="4">
    <source>
        <dbReference type="ARBA" id="ARBA00022679"/>
    </source>
</evidence>
<dbReference type="EMBL" id="KB206168">
    <property type="protein sequence ID" value="ELP95193.1"/>
    <property type="molecule type" value="Genomic_DNA"/>
</dbReference>
<sequence length="306" mass="33725">MDALVCEVGKTLFSSYLNDNPTFRSIRDYPAKDVFFELQQLQKIFFPDFFLPHKNISQSHISLEITKLIDHLITSISAYNDDDFAESCCLKVVENLPKIRESLKTDLIAAYAGDPAAPGLPIIIRCYPGFQAAIVYRVAHVIYTCGERWYCRELMESVHAYTAIDIHPGAQIGDHFFIDHGVGVVIGETAVVGEWCRIYQSVTLGAMHFQEEGGIIKRGTKRHPTVGDYVTVGAGAKILGNITVGSHVRIGANSWISQDVPDGQIVYIGEHPTHVVKPCLSCLATKSDDQILKLLSPGPNSPAPLN</sequence>
<dbReference type="OrthoDB" id="25818at2759"/>
<protein>
    <recommendedName>
        <fullName evidence="2">serine O-acetyltransferase</fullName>
        <ecNumber evidence="2">2.3.1.30</ecNumber>
    </recommendedName>
</protein>
<organism evidence="6 7">
    <name type="scientific">Entamoeba invadens IP1</name>
    <dbReference type="NCBI Taxonomy" id="370355"/>
    <lineage>
        <taxon>Eukaryota</taxon>
        <taxon>Amoebozoa</taxon>
        <taxon>Evosea</taxon>
        <taxon>Archamoebae</taxon>
        <taxon>Mastigamoebida</taxon>
        <taxon>Entamoebidae</taxon>
        <taxon>Entamoeba</taxon>
    </lineage>
</organism>
<evidence type="ECO:0000256" key="1">
    <source>
        <dbReference type="ARBA" id="ARBA00007274"/>
    </source>
</evidence>
<keyword evidence="3" id="KW-0028">Amino-acid biosynthesis</keyword>
<dbReference type="GO" id="GO:0009001">
    <property type="term" value="F:serine O-acetyltransferase activity"/>
    <property type="evidence" value="ECO:0007669"/>
    <property type="project" value="UniProtKB-EC"/>
</dbReference>
<dbReference type="KEGG" id="eiv:EIN_429690"/>
<dbReference type="PANTHER" id="PTHR42811">
    <property type="entry name" value="SERINE ACETYLTRANSFERASE"/>
    <property type="match status" value="1"/>
</dbReference>
<reference evidence="6 7" key="1">
    <citation type="submission" date="2012-10" db="EMBL/GenBank/DDBJ databases">
        <authorList>
            <person name="Zafar N."/>
            <person name="Inman J."/>
            <person name="Hall N."/>
            <person name="Lorenzi H."/>
            <person name="Caler E."/>
        </authorList>
    </citation>
    <scope>NUCLEOTIDE SEQUENCE [LARGE SCALE GENOMIC DNA]</scope>
    <source>
        <strain evidence="6 7">IP1</strain>
    </source>
</reference>
<dbReference type="Pfam" id="PF00132">
    <property type="entry name" value="Hexapep"/>
    <property type="match status" value="1"/>
</dbReference>
<dbReference type="AlphaFoldDB" id="A0A0A1UFC7"/>
<dbReference type="InterPro" id="IPR042122">
    <property type="entry name" value="Ser_AcTrfase_N_sf"/>
</dbReference>
<dbReference type="SUPFAM" id="SSF51161">
    <property type="entry name" value="Trimeric LpxA-like enzymes"/>
    <property type="match status" value="1"/>
</dbReference>
<name>A0A0A1UFC7_ENTIV</name>
<evidence type="ECO:0000313" key="6">
    <source>
        <dbReference type="EMBL" id="ELP95193.1"/>
    </source>
</evidence>
<dbReference type="InterPro" id="IPR011004">
    <property type="entry name" value="Trimer_LpxA-like_sf"/>
</dbReference>
<dbReference type="InterPro" id="IPR001451">
    <property type="entry name" value="Hexapep"/>
</dbReference>
<keyword evidence="7" id="KW-1185">Reference proteome</keyword>
<dbReference type="GeneID" id="14894108"/>
<comment type="similarity">
    <text evidence="1">Belongs to the transferase hexapeptide repeat family.</text>
</comment>
<dbReference type="InterPro" id="IPR045304">
    <property type="entry name" value="LbH_SAT"/>
</dbReference>
<gene>
    <name evidence="6" type="ORF">EIN_429690</name>
</gene>
<dbReference type="VEuPathDB" id="AmoebaDB:EIN_429690"/>
<dbReference type="RefSeq" id="XP_004261964.1">
    <property type="nucleotide sequence ID" value="XM_004261916.1"/>
</dbReference>
<evidence type="ECO:0000256" key="3">
    <source>
        <dbReference type="ARBA" id="ARBA00022605"/>
    </source>
</evidence>
<evidence type="ECO:0000256" key="2">
    <source>
        <dbReference type="ARBA" id="ARBA00013266"/>
    </source>
</evidence>
<dbReference type="Gene3D" id="1.10.3130.10">
    <property type="entry name" value="serine acetyltransferase, domain 1"/>
    <property type="match status" value="1"/>
</dbReference>
<dbReference type="GO" id="GO:0008652">
    <property type="term" value="P:amino acid biosynthetic process"/>
    <property type="evidence" value="ECO:0007669"/>
    <property type="project" value="UniProtKB-KW"/>
</dbReference>
<keyword evidence="5 6" id="KW-0012">Acyltransferase</keyword>
<evidence type="ECO:0000256" key="5">
    <source>
        <dbReference type="ARBA" id="ARBA00023315"/>
    </source>
</evidence>
<dbReference type="Proteomes" id="UP000014680">
    <property type="component" value="Unassembled WGS sequence"/>
</dbReference>
<dbReference type="OMA" id="ANCWINS"/>
<dbReference type="InterPro" id="IPR053376">
    <property type="entry name" value="Serine_acetyltransferase"/>
</dbReference>
<dbReference type="Gene3D" id="2.160.10.10">
    <property type="entry name" value="Hexapeptide repeat proteins"/>
    <property type="match status" value="1"/>
</dbReference>
<evidence type="ECO:0000313" key="7">
    <source>
        <dbReference type="Proteomes" id="UP000014680"/>
    </source>
</evidence>
<accession>A0A0A1UFC7</accession>
<keyword evidence="4 6" id="KW-0808">Transferase</keyword>
<dbReference type="CDD" id="cd03354">
    <property type="entry name" value="LbH_SAT"/>
    <property type="match status" value="1"/>
</dbReference>
<dbReference type="NCBIfam" id="NF041874">
    <property type="entry name" value="EPS_EpsC"/>
    <property type="match status" value="1"/>
</dbReference>
<proteinExistence type="inferred from homology"/>
<dbReference type="PROSITE" id="PS00101">
    <property type="entry name" value="HEXAPEP_TRANSFERASES"/>
    <property type="match status" value="1"/>
</dbReference>
<dbReference type="InterPro" id="IPR018357">
    <property type="entry name" value="Hexapep_transf_CS"/>
</dbReference>
<dbReference type="EC" id="2.3.1.30" evidence="2"/>